<name>A0A561Q5P2_9BACT</name>
<dbReference type="Proteomes" id="UP000320811">
    <property type="component" value="Unassembled WGS sequence"/>
</dbReference>
<dbReference type="RefSeq" id="WP_145665057.1">
    <property type="nucleotide sequence ID" value="NZ_VIWO01000001.1"/>
</dbReference>
<dbReference type="AlphaFoldDB" id="A0A561Q5P2"/>
<gene>
    <name evidence="1" type="ORF">FHW36_1011613</name>
</gene>
<reference evidence="1 2" key="1">
    <citation type="submission" date="2019-06" db="EMBL/GenBank/DDBJ databases">
        <title>Sorghum-associated microbial communities from plants grown in Nebraska, USA.</title>
        <authorList>
            <person name="Schachtman D."/>
        </authorList>
    </citation>
    <scope>NUCLEOTIDE SEQUENCE [LARGE SCALE GENOMIC DNA]</scope>
    <source>
        <strain evidence="1 2">1209</strain>
    </source>
</reference>
<dbReference type="OrthoDB" id="681008at2"/>
<proteinExistence type="predicted"/>
<sequence length="60" mass="6657">MVDKKSMNSRPRLLLEKEIISKADVYAIENMRTSDRSGKGKLHSSVPTIPTTWGILGAEV</sequence>
<protein>
    <submittedName>
        <fullName evidence="1">Uncharacterized protein</fullName>
    </submittedName>
</protein>
<evidence type="ECO:0000313" key="1">
    <source>
        <dbReference type="EMBL" id="TWF45682.1"/>
    </source>
</evidence>
<organism evidence="1 2">
    <name type="scientific">Chitinophaga polysaccharea</name>
    <dbReference type="NCBI Taxonomy" id="1293035"/>
    <lineage>
        <taxon>Bacteria</taxon>
        <taxon>Pseudomonadati</taxon>
        <taxon>Bacteroidota</taxon>
        <taxon>Chitinophagia</taxon>
        <taxon>Chitinophagales</taxon>
        <taxon>Chitinophagaceae</taxon>
        <taxon>Chitinophaga</taxon>
    </lineage>
</organism>
<comment type="caution">
    <text evidence="1">The sequence shown here is derived from an EMBL/GenBank/DDBJ whole genome shotgun (WGS) entry which is preliminary data.</text>
</comment>
<keyword evidence="2" id="KW-1185">Reference proteome</keyword>
<dbReference type="EMBL" id="VIWO01000001">
    <property type="protein sequence ID" value="TWF45682.1"/>
    <property type="molecule type" value="Genomic_DNA"/>
</dbReference>
<accession>A0A561Q5P2</accession>
<evidence type="ECO:0000313" key="2">
    <source>
        <dbReference type="Proteomes" id="UP000320811"/>
    </source>
</evidence>